<evidence type="ECO:0000256" key="5">
    <source>
        <dbReference type="ARBA" id="ARBA00022898"/>
    </source>
</evidence>
<dbReference type="SUPFAM" id="SSF53383">
    <property type="entry name" value="PLP-dependent transferases"/>
    <property type="match status" value="1"/>
</dbReference>
<dbReference type="Pfam" id="PF00266">
    <property type="entry name" value="Aminotran_5"/>
    <property type="match status" value="1"/>
</dbReference>
<evidence type="ECO:0000313" key="9">
    <source>
        <dbReference type="Proteomes" id="UP000272003"/>
    </source>
</evidence>
<comment type="catalytic activity">
    <reaction evidence="6">
        <text>(sulfur carrier)-H + L-cysteine = (sulfur carrier)-SH + L-alanine</text>
        <dbReference type="Rhea" id="RHEA:43892"/>
        <dbReference type="Rhea" id="RHEA-COMP:14737"/>
        <dbReference type="Rhea" id="RHEA-COMP:14739"/>
        <dbReference type="ChEBI" id="CHEBI:29917"/>
        <dbReference type="ChEBI" id="CHEBI:35235"/>
        <dbReference type="ChEBI" id="CHEBI:57972"/>
        <dbReference type="ChEBI" id="CHEBI:64428"/>
        <dbReference type="EC" id="2.8.1.7"/>
    </reaction>
</comment>
<keyword evidence="4" id="KW-0808">Transferase</keyword>
<evidence type="ECO:0000256" key="1">
    <source>
        <dbReference type="ARBA" id="ARBA00001933"/>
    </source>
</evidence>
<dbReference type="OrthoDB" id="9804366at2"/>
<dbReference type="Gene3D" id="3.90.1150.10">
    <property type="entry name" value="Aspartate Aminotransferase, domain 1"/>
    <property type="match status" value="1"/>
</dbReference>
<dbReference type="PANTHER" id="PTHR43586">
    <property type="entry name" value="CYSTEINE DESULFURASE"/>
    <property type="match status" value="1"/>
</dbReference>
<evidence type="ECO:0000256" key="2">
    <source>
        <dbReference type="ARBA" id="ARBA00010447"/>
    </source>
</evidence>
<organism evidence="8 9">
    <name type="scientific">Apilactobacillus bombintestini</name>
    <dbReference type="NCBI Taxonomy" id="2419772"/>
    <lineage>
        <taxon>Bacteria</taxon>
        <taxon>Bacillati</taxon>
        <taxon>Bacillota</taxon>
        <taxon>Bacilli</taxon>
        <taxon>Lactobacillales</taxon>
        <taxon>Lactobacillaceae</taxon>
        <taxon>Apilactobacillus</taxon>
    </lineage>
</organism>
<comment type="cofactor">
    <cofactor evidence="1">
        <name>pyridoxal 5'-phosphate</name>
        <dbReference type="ChEBI" id="CHEBI:597326"/>
    </cofactor>
</comment>
<evidence type="ECO:0000313" key="8">
    <source>
        <dbReference type="EMBL" id="AYF92035.1"/>
    </source>
</evidence>
<evidence type="ECO:0000256" key="4">
    <source>
        <dbReference type="ARBA" id="ARBA00022679"/>
    </source>
</evidence>
<dbReference type="PIRSF" id="PIRSF005572">
    <property type="entry name" value="NifS"/>
    <property type="match status" value="1"/>
</dbReference>
<dbReference type="PANTHER" id="PTHR43586:SF8">
    <property type="entry name" value="CYSTEINE DESULFURASE 1, CHLOROPLASTIC"/>
    <property type="match status" value="1"/>
</dbReference>
<dbReference type="GO" id="GO:0006534">
    <property type="term" value="P:cysteine metabolic process"/>
    <property type="evidence" value="ECO:0007669"/>
    <property type="project" value="InterPro"/>
</dbReference>
<dbReference type="Proteomes" id="UP000272003">
    <property type="component" value="Chromosome"/>
</dbReference>
<dbReference type="EC" id="2.8.1.7" evidence="3"/>
<dbReference type="InterPro" id="IPR000192">
    <property type="entry name" value="Aminotrans_V_dom"/>
</dbReference>
<accession>A0A387AS40</accession>
<evidence type="ECO:0000259" key="7">
    <source>
        <dbReference type="Pfam" id="PF00266"/>
    </source>
</evidence>
<dbReference type="EMBL" id="CP032626">
    <property type="protein sequence ID" value="AYF92035.1"/>
    <property type="molecule type" value="Genomic_DNA"/>
</dbReference>
<dbReference type="InterPro" id="IPR015424">
    <property type="entry name" value="PyrdxlP-dep_Trfase"/>
</dbReference>
<sequence length="405" mass="44992">MDNLHVRHHFPVFNKQNADMIYFDNAATTQKPRYVIDTISDYYVNHNFNVHRSVYSDAGETTARFEKARQHVAEFINAASPQQIVFTSGTTDSINLIANGYYANHLQAGDEIVVSIAEHHSNLLPWQRLAKKNGATLRFIPLTDDATLDLTAAKKIISDKTKLVAVTWVSNVLGDISPIADLTELAHQHGADILVDGAQAAPELPIDVEKIPMDWLAFSGHKMLAPTGIGILYGKTSLLENMNSPRLGGEMIESVSTTSYKPKELPYRLEAGTPNIEGVIGLDAALLYLEELEMPKVKTHCQKLGQYLYDELDQLDGVTVYGPKLRETGIVAFNVDGIHPHDAATFLDAKHIDVRAGQHCAEPLTHQLGVNATLRASLYIYNTRSECKRLVDSIKEMKEFFHGFN</sequence>
<evidence type="ECO:0000256" key="3">
    <source>
        <dbReference type="ARBA" id="ARBA00012239"/>
    </source>
</evidence>
<dbReference type="Gene3D" id="3.40.640.10">
    <property type="entry name" value="Type I PLP-dependent aspartate aminotransferase-like (Major domain)"/>
    <property type="match status" value="1"/>
</dbReference>
<dbReference type="GO" id="GO:0030170">
    <property type="term" value="F:pyridoxal phosphate binding"/>
    <property type="evidence" value="ECO:0007669"/>
    <property type="project" value="InterPro"/>
</dbReference>
<dbReference type="KEGG" id="abom:D7I45_00305"/>
<protein>
    <recommendedName>
        <fullName evidence="3">cysteine desulfurase</fullName>
        <ecNumber evidence="3">2.8.1.7</ecNumber>
    </recommendedName>
</protein>
<reference evidence="8 9" key="1">
    <citation type="submission" date="2018-09" db="EMBL/GenBank/DDBJ databases">
        <title>Genome sequencing of strain BHWM-4.</title>
        <authorList>
            <person name="Heo J."/>
            <person name="Kim S.-J."/>
            <person name="Kwon S.-W."/>
        </authorList>
    </citation>
    <scope>NUCLEOTIDE SEQUENCE [LARGE SCALE GENOMIC DNA]</scope>
    <source>
        <strain evidence="8 9">BHWM-4</strain>
    </source>
</reference>
<dbReference type="RefSeq" id="WP_120783809.1">
    <property type="nucleotide sequence ID" value="NZ_CP032626.1"/>
</dbReference>
<dbReference type="InterPro" id="IPR015421">
    <property type="entry name" value="PyrdxlP-dep_Trfase_major"/>
</dbReference>
<proteinExistence type="inferred from homology"/>
<dbReference type="CDD" id="cd06453">
    <property type="entry name" value="SufS_like"/>
    <property type="match status" value="1"/>
</dbReference>
<dbReference type="AlphaFoldDB" id="A0A387AS40"/>
<keyword evidence="5" id="KW-0663">Pyridoxal phosphate</keyword>
<dbReference type="InterPro" id="IPR015422">
    <property type="entry name" value="PyrdxlP-dep_Trfase_small"/>
</dbReference>
<evidence type="ECO:0000256" key="6">
    <source>
        <dbReference type="ARBA" id="ARBA00050776"/>
    </source>
</evidence>
<dbReference type="InterPro" id="IPR010970">
    <property type="entry name" value="Cys_dSase_SufS"/>
</dbReference>
<gene>
    <name evidence="8" type="ORF">D7I45_00305</name>
</gene>
<dbReference type="NCBIfam" id="TIGR01979">
    <property type="entry name" value="sufS"/>
    <property type="match status" value="1"/>
</dbReference>
<dbReference type="InterPro" id="IPR016454">
    <property type="entry name" value="Cysteine_dSase"/>
</dbReference>
<dbReference type="GO" id="GO:0031071">
    <property type="term" value="F:cysteine desulfurase activity"/>
    <property type="evidence" value="ECO:0007669"/>
    <property type="project" value="UniProtKB-EC"/>
</dbReference>
<feature type="domain" description="Aminotransferase class V" evidence="7">
    <location>
        <begin position="21"/>
        <end position="390"/>
    </location>
</feature>
<keyword evidence="9" id="KW-1185">Reference proteome</keyword>
<comment type="similarity">
    <text evidence="2">Belongs to the class-V pyridoxal-phosphate-dependent aminotransferase family. Csd subfamily.</text>
</comment>
<name>A0A387AS40_9LACO</name>